<proteinExistence type="predicted"/>
<reference evidence="1 2" key="1">
    <citation type="journal article" date="2020" name="Mol. Biol. Evol.">
        <title>Distinct Expression and Methylation Patterns for Genes with Different Fates following a Single Whole-Genome Duplication in Flowering Plants.</title>
        <authorList>
            <person name="Shi T."/>
            <person name="Rahmani R.S."/>
            <person name="Gugger P.F."/>
            <person name="Wang M."/>
            <person name="Li H."/>
            <person name="Zhang Y."/>
            <person name="Li Z."/>
            <person name="Wang Q."/>
            <person name="Van de Peer Y."/>
            <person name="Marchal K."/>
            <person name="Chen J."/>
        </authorList>
    </citation>
    <scope>NUCLEOTIDE SEQUENCE [LARGE SCALE GENOMIC DNA]</scope>
    <source>
        <tissue evidence="1">Leaf</tissue>
    </source>
</reference>
<dbReference type="EMBL" id="DUZY01000003">
    <property type="protein sequence ID" value="DAD32883.1"/>
    <property type="molecule type" value="Genomic_DNA"/>
</dbReference>
<name>A0A822YLB8_NELNU</name>
<dbReference type="Proteomes" id="UP000607653">
    <property type="component" value="Unassembled WGS sequence"/>
</dbReference>
<gene>
    <name evidence="1" type="ORF">HUJ06_011734</name>
</gene>
<comment type="caution">
    <text evidence="1">The sequence shown here is derived from an EMBL/GenBank/DDBJ whole genome shotgun (WGS) entry which is preliminary data.</text>
</comment>
<organism evidence="1 2">
    <name type="scientific">Nelumbo nucifera</name>
    <name type="common">Sacred lotus</name>
    <dbReference type="NCBI Taxonomy" id="4432"/>
    <lineage>
        <taxon>Eukaryota</taxon>
        <taxon>Viridiplantae</taxon>
        <taxon>Streptophyta</taxon>
        <taxon>Embryophyta</taxon>
        <taxon>Tracheophyta</taxon>
        <taxon>Spermatophyta</taxon>
        <taxon>Magnoliopsida</taxon>
        <taxon>Proteales</taxon>
        <taxon>Nelumbonaceae</taxon>
        <taxon>Nelumbo</taxon>
    </lineage>
</organism>
<protein>
    <submittedName>
        <fullName evidence="1">Uncharacterized protein</fullName>
    </submittedName>
</protein>
<accession>A0A822YLB8</accession>
<evidence type="ECO:0000313" key="2">
    <source>
        <dbReference type="Proteomes" id="UP000607653"/>
    </source>
</evidence>
<evidence type="ECO:0000313" key="1">
    <source>
        <dbReference type="EMBL" id="DAD32883.1"/>
    </source>
</evidence>
<sequence length="72" mass="8827">MFLWSTFSSLNEFVDLLFLDYFLLQKEVIISAIDYTHLLFRFQYEDDFLKVWLKEVIYLKGFFIILQMDSLL</sequence>
<dbReference type="AlphaFoldDB" id="A0A822YLB8"/>
<keyword evidence="2" id="KW-1185">Reference proteome</keyword>